<reference evidence="2" key="1">
    <citation type="journal article" date="2023" name="bioRxiv">
        <title>Scaffold-level genome assemblies of two parasitoid biocontrol wasps reveal the parthenogenesis mechanism and an associated novel virus.</title>
        <authorList>
            <person name="Inwood S."/>
            <person name="Skelly J."/>
            <person name="Guhlin J."/>
            <person name="Harrop T."/>
            <person name="Goldson S."/>
            <person name="Dearden P."/>
        </authorList>
    </citation>
    <scope>NUCLEOTIDE SEQUENCE</scope>
    <source>
        <strain evidence="2">Lincoln</strain>
        <tissue evidence="2">Whole body</tissue>
    </source>
</reference>
<evidence type="ECO:0000256" key="1">
    <source>
        <dbReference type="SAM" id="MobiDB-lite"/>
    </source>
</evidence>
<sequence length="73" mass="8273">MKLNFHKGNGFVNEGDGNHEDLIKVPSLSPDAKWPTCNSQESNIGTIYLKQRFNYFPVEISPSSNSPPRHRDD</sequence>
<evidence type="ECO:0000313" key="2">
    <source>
        <dbReference type="EMBL" id="KAK0181578.1"/>
    </source>
</evidence>
<dbReference type="AlphaFoldDB" id="A0AA39G576"/>
<protein>
    <submittedName>
        <fullName evidence="2">Uncharacterized protein</fullName>
    </submittedName>
</protein>
<accession>A0AA39G576</accession>
<organism evidence="2 3">
    <name type="scientific">Microctonus hyperodae</name>
    <name type="common">Parasitoid wasp</name>
    <dbReference type="NCBI Taxonomy" id="165561"/>
    <lineage>
        <taxon>Eukaryota</taxon>
        <taxon>Metazoa</taxon>
        <taxon>Ecdysozoa</taxon>
        <taxon>Arthropoda</taxon>
        <taxon>Hexapoda</taxon>
        <taxon>Insecta</taxon>
        <taxon>Pterygota</taxon>
        <taxon>Neoptera</taxon>
        <taxon>Endopterygota</taxon>
        <taxon>Hymenoptera</taxon>
        <taxon>Apocrita</taxon>
        <taxon>Ichneumonoidea</taxon>
        <taxon>Braconidae</taxon>
        <taxon>Euphorinae</taxon>
        <taxon>Microctonus</taxon>
    </lineage>
</organism>
<dbReference type="EMBL" id="JAQQBR010000002">
    <property type="protein sequence ID" value="KAK0181578.1"/>
    <property type="molecule type" value="Genomic_DNA"/>
</dbReference>
<dbReference type="Proteomes" id="UP001168972">
    <property type="component" value="Unassembled WGS sequence"/>
</dbReference>
<proteinExistence type="predicted"/>
<name>A0AA39G576_MICHY</name>
<comment type="caution">
    <text evidence="2">The sequence shown here is derived from an EMBL/GenBank/DDBJ whole genome shotgun (WGS) entry which is preliminary data.</text>
</comment>
<reference evidence="2" key="2">
    <citation type="submission" date="2023-03" db="EMBL/GenBank/DDBJ databases">
        <authorList>
            <person name="Inwood S.N."/>
            <person name="Skelly J.G."/>
            <person name="Guhlin J."/>
            <person name="Harrop T.W.R."/>
            <person name="Goldson S.G."/>
            <person name="Dearden P.K."/>
        </authorList>
    </citation>
    <scope>NUCLEOTIDE SEQUENCE</scope>
    <source>
        <strain evidence="2">Lincoln</strain>
        <tissue evidence="2">Whole body</tissue>
    </source>
</reference>
<evidence type="ECO:0000313" key="3">
    <source>
        <dbReference type="Proteomes" id="UP001168972"/>
    </source>
</evidence>
<keyword evidence="3" id="KW-1185">Reference proteome</keyword>
<feature type="region of interest" description="Disordered" evidence="1">
    <location>
        <begin position="1"/>
        <end position="36"/>
    </location>
</feature>
<gene>
    <name evidence="2" type="ORF">PV327_003851</name>
</gene>